<comment type="caution">
    <text evidence="2">The sequence shown here is derived from an EMBL/GenBank/DDBJ whole genome shotgun (WGS) entry which is preliminary data.</text>
</comment>
<sequence>MSTPKPHVPTSDAALAPTTVDRTAAADLLTQLQQDREVNADRIMAPQWYYALNGLLGIIMCLALNDIMLDLLSDIGFHTDRATMLFPASGTMAWILLAVATYVGFQVNDWRKRQIGSDFDTLGGVIAPRNATMWVMAIAMYALAFLGLAAILLGGLGLHWLPDQTSVIALAMGVLSWFGEYGYDRYFVQLVRSGNHDA</sequence>
<dbReference type="OrthoDB" id="3238745at2"/>
<feature type="transmembrane region" description="Helical" evidence="1">
    <location>
        <begin position="85"/>
        <end position="105"/>
    </location>
</feature>
<proteinExistence type="predicted"/>
<keyword evidence="1" id="KW-0812">Transmembrane</keyword>
<keyword evidence="3" id="KW-1185">Reference proteome</keyword>
<reference evidence="2 3" key="1">
    <citation type="submission" date="2014-03" db="EMBL/GenBank/DDBJ databases">
        <title>Genomics of Bifidobacteria.</title>
        <authorList>
            <person name="Ventura M."/>
            <person name="Milani C."/>
            <person name="Lugli G.A."/>
        </authorList>
    </citation>
    <scope>NUCLEOTIDE SEQUENCE [LARGE SCALE GENOMIC DNA]</scope>
    <source>
        <strain evidence="2 3">DSM 23975</strain>
    </source>
</reference>
<keyword evidence="1" id="KW-1133">Transmembrane helix</keyword>
<dbReference type="AlphaFoldDB" id="A0A087CR77"/>
<feature type="transmembrane region" description="Helical" evidence="1">
    <location>
        <begin position="138"/>
        <end position="161"/>
    </location>
</feature>
<dbReference type="RefSeq" id="WP_044088651.1">
    <property type="nucleotide sequence ID" value="NZ_JDUW01000002.1"/>
</dbReference>
<evidence type="ECO:0000313" key="3">
    <source>
        <dbReference type="Proteomes" id="UP000028984"/>
    </source>
</evidence>
<gene>
    <name evidence="2" type="ORF">BREU_0956</name>
</gene>
<evidence type="ECO:0000313" key="2">
    <source>
        <dbReference type="EMBL" id="KFI85777.1"/>
    </source>
</evidence>
<keyword evidence="1" id="KW-0472">Membrane</keyword>
<evidence type="ECO:0008006" key="4">
    <source>
        <dbReference type="Google" id="ProtNLM"/>
    </source>
</evidence>
<dbReference type="EMBL" id="JGZK01000006">
    <property type="protein sequence ID" value="KFI85777.1"/>
    <property type="molecule type" value="Genomic_DNA"/>
</dbReference>
<feature type="transmembrane region" description="Helical" evidence="1">
    <location>
        <begin position="167"/>
        <end position="183"/>
    </location>
</feature>
<evidence type="ECO:0000256" key="1">
    <source>
        <dbReference type="SAM" id="Phobius"/>
    </source>
</evidence>
<name>A0A087CR77_9BIFI</name>
<protein>
    <recommendedName>
        <fullName evidence="4">Transmembrane protein</fullName>
    </recommendedName>
</protein>
<feature type="transmembrane region" description="Helical" evidence="1">
    <location>
        <begin position="48"/>
        <end position="65"/>
    </location>
</feature>
<dbReference type="eggNOG" id="ENOG5031W4F">
    <property type="taxonomic scope" value="Bacteria"/>
</dbReference>
<organism evidence="2 3">
    <name type="scientific">Bifidobacterium reuteri DSM 23975</name>
    <dbReference type="NCBI Taxonomy" id="1437610"/>
    <lineage>
        <taxon>Bacteria</taxon>
        <taxon>Bacillati</taxon>
        <taxon>Actinomycetota</taxon>
        <taxon>Actinomycetes</taxon>
        <taxon>Bifidobacteriales</taxon>
        <taxon>Bifidobacteriaceae</taxon>
        <taxon>Bifidobacterium</taxon>
    </lineage>
</organism>
<accession>A0A087CR77</accession>
<dbReference type="Proteomes" id="UP000028984">
    <property type="component" value="Unassembled WGS sequence"/>
</dbReference>